<feature type="region of interest" description="Disordered" evidence="1">
    <location>
        <begin position="177"/>
        <end position="207"/>
    </location>
</feature>
<gene>
    <name evidence="2" type="ORF">PCOR1329_LOCUS457</name>
</gene>
<comment type="caution">
    <text evidence="2">The sequence shown here is derived from an EMBL/GenBank/DDBJ whole genome shotgun (WGS) entry which is preliminary data.</text>
</comment>
<dbReference type="Proteomes" id="UP001189429">
    <property type="component" value="Unassembled WGS sequence"/>
</dbReference>
<sequence length="523" mass="56604">MFGRAKPPIEHGFDEDPRANACNGGLRVTWRRRTAGAGVGNAFSLPLRPPLLPTTLGPVSPLPSACPPRQAQYSAAAPLRSGRASFRESAAPLPPWPLVSHGLPAAAVQLPGAWSSRRVGFPAAPLSALCAAPPAAHAAGADPDGAFRAAPRAVLASGAADEPVGPQRRAALQRDARHSGLDGLVREPGSSSTATSEDEGGEAQEERRPGFLAHMERAARTAFLTPETVGGFVSKVRTGLMMCRQEGVNDLFQRYDLFNSGVLDLNTVFDILADRKLMPKEWELQRFLCETFVDEGAEPGKQVSFRGWEHFKRRHAAVPISCQEFLHLFHFLQQSDEQSASETEWAEAKRYGIADVRLYMALREEVAALHRALRRYGTAGASPPRSPRATEDAGASYDKNEVWVALNTLGPRPHELPTEAKILKVVKKGCTHGELKTGSTSGLTALGSRLIEGWGSSKSAARMSFEDFLRVVVRVRELVRREESFHLRPVFARHCTPAAVGRLASGAPGALDTRTIDTAGIFR</sequence>
<feature type="non-terminal residue" evidence="2">
    <location>
        <position position="523"/>
    </location>
</feature>
<evidence type="ECO:0000313" key="3">
    <source>
        <dbReference type="Proteomes" id="UP001189429"/>
    </source>
</evidence>
<organism evidence="2 3">
    <name type="scientific">Prorocentrum cordatum</name>
    <dbReference type="NCBI Taxonomy" id="2364126"/>
    <lineage>
        <taxon>Eukaryota</taxon>
        <taxon>Sar</taxon>
        <taxon>Alveolata</taxon>
        <taxon>Dinophyceae</taxon>
        <taxon>Prorocentrales</taxon>
        <taxon>Prorocentraceae</taxon>
        <taxon>Prorocentrum</taxon>
    </lineage>
</organism>
<name>A0ABN9P7D2_9DINO</name>
<reference evidence="2" key="1">
    <citation type="submission" date="2023-10" db="EMBL/GenBank/DDBJ databases">
        <authorList>
            <person name="Chen Y."/>
            <person name="Shah S."/>
            <person name="Dougan E. K."/>
            <person name="Thang M."/>
            <person name="Chan C."/>
        </authorList>
    </citation>
    <scope>NUCLEOTIDE SEQUENCE [LARGE SCALE GENOMIC DNA]</scope>
</reference>
<protein>
    <recommendedName>
        <fullName evidence="4">EF-hand domain-containing protein</fullName>
    </recommendedName>
</protein>
<evidence type="ECO:0008006" key="4">
    <source>
        <dbReference type="Google" id="ProtNLM"/>
    </source>
</evidence>
<evidence type="ECO:0000256" key="1">
    <source>
        <dbReference type="SAM" id="MobiDB-lite"/>
    </source>
</evidence>
<evidence type="ECO:0000313" key="2">
    <source>
        <dbReference type="EMBL" id="CAK0788608.1"/>
    </source>
</evidence>
<dbReference type="EMBL" id="CAUYUJ010000094">
    <property type="protein sequence ID" value="CAK0788608.1"/>
    <property type="molecule type" value="Genomic_DNA"/>
</dbReference>
<proteinExistence type="predicted"/>
<keyword evidence="3" id="KW-1185">Reference proteome</keyword>
<accession>A0ABN9P7D2</accession>